<keyword evidence="3" id="KW-1185">Reference proteome</keyword>
<dbReference type="RefSeq" id="WP_024979493.1">
    <property type="nucleotide sequence ID" value="NZ_CP016024.1"/>
</dbReference>
<keyword evidence="2" id="KW-0614">Plasmid</keyword>
<feature type="transmembrane region" description="Helical" evidence="1">
    <location>
        <begin position="27"/>
        <end position="43"/>
    </location>
</feature>
<evidence type="ECO:0000256" key="1">
    <source>
        <dbReference type="SAM" id="Phobius"/>
    </source>
</evidence>
<sequence>MLSIGVGPALILACVLGATVFGVPVVVLAPVAALVMCLAAYGVSRDTNIFHLGFVVVGIVVGKMLVKFINSALASQGERFLEWPGVLANALTSNGVIIAVSVIAFFVAMLLGIFGPLRKLGKGDDVSKDGESR</sequence>
<keyword evidence="1" id="KW-0812">Transmembrane</keyword>
<accession>A0A192A7L2</accession>
<dbReference type="AlphaFoldDB" id="A0A192A7L2"/>
<geneLocation type="plasmid" evidence="3">
    <name>pri-1</name>
</geneLocation>
<dbReference type="EMBL" id="CP016024">
    <property type="protein sequence ID" value="ANJ76251.1"/>
    <property type="molecule type" value="Genomic_DNA"/>
</dbReference>
<evidence type="ECO:0000313" key="2">
    <source>
        <dbReference type="EMBL" id="ANJ76251.1"/>
    </source>
</evidence>
<protein>
    <submittedName>
        <fullName evidence="2">Uncharacterized protein</fullName>
    </submittedName>
</protein>
<keyword evidence="1" id="KW-1133">Transmembrane helix</keyword>
<dbReference type="GeneID" id="61529688"/>
<dbReference type="Proteomes" id="UP000078572">
    <property type="component" value="Plasmid pRI-1"/>
</dbReference>
<reference evidence="3" key="1">
    <citation type="submission" date="2016-06" db="EMBL/GenBank/DDBJ databases">
        <authorList>
            <person name="Xu Y."/>
            <person name="Nagy A."/>
            <person name="Yan X."/>
            <person name="Kim S.W."/>
            <person name="Haley B."/>
            <person name="Liu N.T."/>
            <person name="Nou X."/>
        </authorList>
    </citation>
    <scope>NUCLEOTIDE SEQUENCE [LARGE SCALE GENOMIC DNA]</scope>
    <source>
        <strain evidence="3">ATCC 49129</strain>
        <plasmid evidence="3">pri-1</plasmid>
    </source>
</reference>
<name>A0A192A7L2_9RALS</name>
<evidence type="ECO:0000313" key="3">
    <source>
        <dbReference type="Proteomes" id="UP000078572"/>
    </source>
</evidence>
<proteinExistence type="predicted"/>
<feature type="transmembrane region" description="Helical" evidence="1">
    <location>
        <begin position="50"/>
        <end position="70"/>
    </location>
</feature>
<feature type="transmembrane region" description="Helical" evidence="1">
    <location>
        <begin position="90"/>
        <end position="114"/>
    </location>
</feature>
<organism evidence="2 3">
    <name type="scientific">Ralstonia insidiosa</name>
    <dbReference type="NCBI Taxonomy" id="190721"/>
    <lineage>
        <taxon>Bacteria</taxon>
        <taxon>Pseudomonadati</taxon>
        <taxon>Pseudomonadota</taxon>
        <taxon>Betaproteobacteria</taxon>
        <taxon>Burkholderiales</taxon>
        <taxon>Burkholderiaceae</taxon>
        <taxon>Ralstonia</taxon>
    </lineage>
</organism>
<gene>
    <name evidence="2" type="ORF">A9Y76_26955</name>
</gene>
<dbReference type="OrthoDB" id="9934753at2"/>
<keyword evidence="1" id="KW-0472">Membrane</keyword>